<feature type="domain" description="STAS" evidence="3">
    <location>
        <begin position="3"/>
        <end position="112"/>
    </location>
</feature>
<evidence type="ECO:0000259" key="3">
    <source>
        <dbReference type="PROSITE" id="PS50801"/>
    </source>
</evidence>
<dbReference type="STRING" id="1909395.BKM31_56490"/>
<dbReference type="PANTHER" id="PTHR33495">
    <property type="entry name" value="ANTI-SIGMA FACTOR ANTAGONIST TM_1081-RELATED-RELATED"/>
    <property type="match status" value="1"/>
</dbReference>
<dbReference type="KEGG" id="noa:BKM31_56490"/>
<evidence type="ECO:0000256" key="1">
    <source>
        <dbReference type="ARBA" id="ARBA00009013"/>
    </source>
</evidence>
<dbReference type="Pfam" id="PF01740">
    <property type="entry name" value="STAS"/>
    <property type="match status" value="1"/>
</dbReference>
<sequence length="124" mass="13218">MPVNLTCRRLPGATLIAVAGQVDTTTSGRLEEYIDQHRERLDEHLVIDMSELSFLDSSGLAVLLAAATLARAHGAEVHLAGLQPMPARLLEITGAGRAVTVHDHIEQALGAIVDLDLVNPQEPA</sequence>
<proteinExistence type="inferred from homology"/>
<dbReference type="SUPFAM" id="SSF52091">
    <property type="entry name" value="SpoIIaa-like"/>
    <property type="match status" value="1"/>
</dbReference>
<dbReference type="InterPro" id="IPR002645">
    <property type="entry name" value="STAS_dom"/>
</dbReference>
<dbReference type="EMBL" id="CP017717">
    <property type="protein sequence ID" value="AQZ69632.1"/>
    <property type="molecule type" value="Genomic_DNA"/>
</dbReference>
<dbReference type="CDD" id="cd07043">
    <property type="entry name" value="STAS_anti-anti-sigma_factors"/>
    <property type="match status" value="1"/>
</dbReference>
<dbReference type="Proteomes" id="UP000190797">
    <property type="component" value="Chromosome"/>
</dbReference>
<keyword evidence="5" id="KW-1185">Reference proteome</keyword>
<dbReference type="GO" id="GO:0043856">
    <property type="term" value="F:anti-sigma factor antagonist activity"/>
    <property type="evidence" value="ECO:0007669"/>
    <property type="project" value="InterPro"/>
</dbReference>
<comment type="similarity">
    <text evidence="1 2">Belongs to the anti-sigma-factor antagonist family.</text>
</comment>
<gene>
    <name evidence="4" type="ORF">BKM31_56490</name>
</gene>
<reference evidence="5" key="1">
    <citation type="journal article" date="2017" name="Med. Chem. Commun.">
        <title>Nonomuraea sp. ATCC 55076 harbours the largest actinomycete chromosome to date and the kistamicin biosynthetic gene cluster.</title>
        <authorList>
            <person name="Nazari B."/>
            <person name="Forneris C.C."/>
            <person name="Gibson M.I."/>
            <person name="Moon K."/>
            <person name="Schramma K.R."/>
            <person name="Seyedsayamdost M.R."/>
        </authorList>
    </citation>
    <scope>NUCLEOTIDE SEQUENCE [LARGE SCALE GENOMIC DNA]</scope>
    <source>
        <strain evidence="5">ATCC 55076</strain>
    </source>
</reference>
<dbReference type="AlphaFoldDB" id="A0A1V0AHQ5"/>
<dbReference type="NCBIfam" id="TIGR00377">
    <property type="entry name" value="ant_ant_sig"/>
    <property type="match status" value="1"/>
</dbReference>
<dbReference type="PANTHER" id="PTHR33495:SF2">
    <property type="entry name" value="ANTI-SIGMA FACTOR ANTAGONIST TM_1081-RELATED"/>
    <property type="match status" value="1"/>
</dbReference>
<organism evidence="4 5">
    <name type="scientific">[Actinomadura] parvosata subsp. kistnae</name>
    <dbReference type="NCBI Taxonomy" id="1909395"/>
    <lineage>
        <taxon>Bacteria</taxon>
        <taxon>Bacillati</taxon>
        <taxon>Actinomycetota</taxon>
        <taxon>Actinomycetes</taxon>
        <taxon>Streptosporangiales</taxon>
        <taxon>Streptosporangiaceae</taxon>
        <taxon>Nonomuraea</taxon>
    </lineage>
</organism>
<dbReference type="Gene3D" id="3.30.750.24">
    <property type="entry name" value="STAS domain"/>
    <property type="match status" value="1"/>
</dbReference>
<accession>A0A1V0AHQ5</accession>
<evidence type="ECO:0000256" key="2">
    <source>
        <dbReference type="RuleBase" id="RU003749"/>
    </source>
</evidence>
<dbReference type="PROSITE" id="PS50801">
    <property type="entry name" value="STAS"/>
    <property type="match status" value="1"/>
</dbReference>
<protein>
    <recommendedName>
        <fullName evidence="2">Anti-sigma factor antagonist</fullName>
    </recommendedName>
</protein>
<evidence type="ECO:0000313" key="5">
    <source>
        <dbReference type="Proteomes" id="UP000190797"/>
    </source>
</evidence>
<dbReference type="InterPro" id="IPR003658">
    <property type="entry name" value="Anti-sigma_ant"/>
</dbReference>
<evidence type="ECO:0000313" key="4">
    <source>
        <dbReference type="EMBL" id="AQZ69632.1"/>
    </source>
</evidence>
<name>A0A1V0AHQ5_9ACTN</name>
<dbReference type="InterPro" id="IPR036513">
    <property type="entry name" value="STAS_dom_sf"/>
</dbReference>